<evidence type="ECO:0000256" key="2">
    <source>
        <dbReference type="ARBA" id="ARBA00022676"/>
    </source>
</evidence>
<dbReference type="Pfam" id="PF00535">
    <property type="entry name" value="Glycos_transf_2"/>
    <property type="match status" value="1"/>
</dbReference>
<evidence type="ECO:0000256" key="3">
    <source>
        <dbReference type="ARBA" id="ARBA00022679"/>
    </source>
</evidence>
<dbReference type="Gene3D" id="3.90.550.10">
    <property type="entry name" value="Spore Coat Polysaccharide Biosynthesis Protein SpsA, Chain A"/>
    <property type="match status" value="1"/>
</dbReference>
<dbReference type="Proteomes" id="UP001236507">
    <property type="component" value="Unassembled WGS sequence"/>
</dbReference>
<evidence type="ECO:0000256" key="4">
    <source>
        <dbReference type="SAM" id="Phobius"/>
    </source>
</evidence>
<keyword evidence="7" id="KW-1185">Reference proteome</keyword>
<sequence>MNVFNKINQYEAPTSDLVALPPVSVIVCSWNEIRNLEELLPMLDTQEYPKFEIIVVDDRSYDGTYDFLLTEAHNFKHLRFIRIEETPEHLSPKKYALTLGIKSAKYDVILLTDADCRPQSSTWIQSMASCLTKGKEIVLGFSPYFPEKTTLNKFIRYETLLTAVQYFGLALYGMPYMGVGRNLMYRKSLFFKNRGFAKHTNILGGDDDLFMNDVANEQNTTICLDEASFMYSIPKHSWQDWYRQKTRHISVSKHYKTNHKLTLGIIASSQILFWLSFIILIPLVMFSQLVYCILGFWLLRLIVQWVVLGKINTRLDRTISSYSIPYWDFLMTVYYVVMGVVNTLPKRKKMRWR</sequence>
<organism evidence="6 7">
    <name type="scientific">Flectobacillus roseus</name>
    <dbReference type="NCBI Taxonomy" id="502259"/>
    <lineage>
        <taxon>Bacteria</taxon>
        <taxon>Pseudomonadati</taxon>
        <taxon>Bacteroidota</taxon>
        <taxon>Cytophagia</taxon>
        <taxon>Cytophagales</taxon>
        <taxon>Flectobacillaceae</taxon>
        <taxon>Flectobacillus</taxon>
    </lineage>
</organism>
<feature type="transmembrane region" description="Helical" evidence="4">
    <location>
        <begin position="326"/>
        <end position="344"/>
    </location>
</feature>
<dbReference type="RefSeq" id="WP_283344998.1">
    <property type="nucleotide sequence ID" value="NZ_JASHIF010000010.1"/>
</dbReference>
<keyword evidence="2 6" id="KW-0328">Glycosyltransferase</keyword>
<feature type="domain" description="Glycosyltransferase 2-like" evidence="5">
    <location>
        <begin position="24"/>
        <end position="156"/>
    </location>
</feature>
<dbReference type="InterPro" id="IPR029044">
    <property type="entry name" value="Nucleotide-diphossugar_trans"/>
</dbReference>
<keyword evidence="4" id="KW-0472">Membrane</keyword>
<dbReference type="InterPro" id="IPR001173">
    <property type="entry name" value="Glyco_trans_2-like"/>
</dbReference>
<dbReference type="SUPFAM" id="SSF53448">
    <property type="entry name" value="Nucleotide-diphospho-sugar transferases"/>
    <property type="match status" value="1"/>
</dbReference>
<evidence type="ECO:0000256" key="1">
    <source>
        <dbReference type="ARBA" id="ARBA00006739"/>
    </source>
</evidence>
<keyword evidence="4" id="KW-1133">Transmembrane helix</keyword>
<proteinExistence type="inferred from homology"/>
<dbReference type="GO" id="GO:0016757">
    <property type="term" value="F:glycosyltransferase activity"/>
    <property type="evidence" value="ECO:0007669"/>
    <property type="project" value="UniProtKB-KW"/>
</dbReference>
<gene>
    <name evidence="6" type="ORF">QM524_13455</name>
</gene>
<dbReference type="PANTHER" id="PTHR43630">
    <property type="entry name" value="POLY-BETA-1,6-N-ACETYL-D-GLUCOSAMINE SYNTHASE"/>
    <property type="match status" value="1"/>
</dbReference>
<dbReference type="EC" id="2.4.-.-" evidence="6"/>
<name>A0ABT6Y9H0_9BACT</name>
<reference evidence="6 7" key="1">
    <citation type="submission" date="2023-05" db="EMBL/GenBank/DDBJ databases">
        <title>Novel species of genus Flectobacillus isolated from stream in China.</title>
        <authorList>
            <person name="Lu H."/>
        </authorList>
    </citation>
    <scope>NUCLEOTIDE SEQUENCE [LARGE SCALE GENOMIC DNA]</scope>
    <source>
        <strain evidence="6 7">KCTC 42575</strain>
    </source>
</reference>
<feature type="transmembrane region" description="Helical" evidence="4">
    <location>
        <begin position="288"/>
        <end position="306"/>
    </location>
</feature>
<evidence type="ECO:0000313" key="6">
    <source>
        <dbReference type="EMBL" id="MDI9860219.1"/>
    </source>
</evidence>
<dbReference type="PANTHER" id="PTHR43630:SF1">
    <property type="entry name" value="POLY-BETA-1,6-N-ACETYL-D-GLUCOSAMINE SYNTHASE"/>
    <property type="match status" value="1"/>
</dbReference>
<dbReference type="EMBL" id="JASHIF010000010">
    <property type="protein sequence ID" value="MDI9860219.1"/>
    <property type="molecule type" value="Genomic_DNA"/>
</dbReference>
<keyword evidence="4" id="KW-0812">Transmembrane</keyword>
<protein>
    <submittedName>
        <fullName evidence="6">Glycosyltransferase</fullName>
        <ecNumber evidence="6">2.4.-.-</ecNumber>
    </submittedName>
</protein>
<feature type="transmembrane region" description="Helical" evidence="4">
    <location>
        <begin position="261"/>
        <end position="281"/>
    </location>
</feature>
<evidence type="ECO:0000259" key="5">
    <source>
        <dbReference type="Pfam" id="PF00535"/>
    </source>
</evidence>
<keyword evidence="3 6" id="KW-0808">Transferase</keyword>
<accession>A0ABT6Y9H0</accession>
<comment type="caution">
    <text evidence="6">The sequence shown here is derived from an EMBL/GenBank/DDBJ whole genome shotgun (WGS) entry which is preliminary data.</text>
</comment>
<evidence type="ECO:0000313" key="7">
    <source>
        <dbReference type="Proteomes" id="UP001236507"/>
    </source>
</evidence>
<comment type="similarity">
    <text evidence="1">Belongs to the glycosyltransferase 2 family.</text>
</comment>